<dbReference type="GO" id="GO:0052621">
    <property type="term" value="F:diguanylate cyclase activity"/>
    <property type="evidence" value="ECO:0007669"/>
    <property type="project" value="UniProtKB-EC"/>
</dbReference>
<dbReference type="AlphaFoldDB" id="A0A1D9GAH5"/>
<evidence type="ECO:0000259" key="1">
    <source>
        <dbReference type="PROSITE" id="PS50887"/>
    </source>
</evidence>
<dbReference type="PROSITE" id="PS50887">
    <property type="entry name" value="GGDEF"/>
    <property type="match status" value="1"/>
</dbReference>
<dbReference type="NCBIfam" id="TIGR00254">
    <property type="entry name" value="GGDEF"/>
    <property type="match status" value="1"/>
</dbReference>
<evidence type="ECO:0000313" key="2">
    <source>
        <dbReference type="EMBL" id="AOY84534.2"/>
    </source>
</evidence>
<dbReference type="InterPro" id="IPR043128">
    <property type="entry name" value="Rev_trsase/Diguanyl_cyclase"/>
</dbReference>
<dbReference type="Pfam" id="PF00990">
    <property type="entry name" value="GGDEF"/>
    <property type="match status" value="1"/>
</dbReference>
<dbReference type="InterPro" id="IPR029787">
    <property type="entry name" value="Nucleotide_cyclase"/>
</dbReference>
<accession>A0A1D9GAH5</accession>
<dbReference type="EMBL" id="CP017708">
    <property type="protein sequence ID" value="AOY84534.2"/>
    <property type="molecule type" value="Genomic_DNA"/>
</dbReference>
<dbReference type="Proteomes" id="UP000176944">
    <property type="component" value="Chromosome"/>
</dbReference>
<dbReference type="InterPro" id="IPR000160">
    <property type="entry name" value="GGDEF_dom"/>
</dbReference>
<dbReference type="FunFam" id="3.30.70.270:FF:000001">
    <property type="entry name" value="Diguanylate cyclase domain protein"/>
    <property type="match status" value="1"/>
</dbReference>
<dbReference type="PANTHER" id="PTHR45138:SF9">
    <property type="entry name" value="DIGUANYLATE CYCLASE DGCM-RELATED"/>
    <property type="match status" value="1"/>
</dbReference>
<dbReference type="Gene3D" id="3.30.70.270">
    <property type="match status" value="1"/>
</dbReference>
<dbReference type="SUPFAM" id="SSF55073">
    <property type="entry name" value="Nucleotide cyclase"/>
    <property type="match status" value="1"/>
</dbReference>
<dbReference type="PANTHER" id="PTHR45138">
    <property type="entry name" value="REGULATORY COMPONENTS OF SENSORY TRANSDUCTION SYSTEM"/>
    <property type="match status" value="1"/>
</dbReference>
<dbReference type="InterPro" id="IPR050469">
    <property type="entry name" value="Diguanylate_Cyclase"/>
</dbReference>
<dbReference type="SMART" id="SM00267">
    <property type="entry name" value="GGDEF"/>
    <property type="match status" value="1"/>
</dbReference>
<dbReference type="CDD" id="cd01949">
    <property type="entry name" value="GGDEF"/>
    <property type="match status" value="1"/>
</dbReference>
<keyword evidence="2" id="KW-0548">Nucleotidyltransferase</keyword>
<name>A0A1D9GAH5_MOOP1</name>
<proteinExistence type="predicted"/>
<organism evidence="2">
    <name type="scientific">Moorena producens (strain JHB)</name>
    <dbReference type="NCBI Taxonomy" id="1454205"/>
    <lineage>
        <taxon>Bacteria</taxon>
        <taxon>Bacillati</taxon>
        <taxon>Cyanobacteriota</taxon>
        <taxon>Cyanophyceae</taxon>
        <taxon>Coleofasciculales</taxon>
        <taxon>Coleofasciculaceae</taxon>
        <taxon>Moorena</taxon>
    </lineage>
</organism>
<feature type="domain" description="GGDEF" evidence="1">
    <location>
        <begin position="216"/>
        <end position="351"/>
    </location>
</feature>
<protein>
    <submittedName>
        <fullName evidence="2">Diguanylate cyclase</fullName>
        <ecNumber evidence="2">2.7.7.65</ecNumber>
    </submittedName>
</protein>
<gene>
    <name evidence="2" type="ORF">BJP36_06085</name>
</gene>
<reference evidence="2" key="2">
    <citation type="submission" date="2022-10" db="EMBL/GenBank/DDBJ databases">
        <authorList>
            <person name="Ngo T.-E."/>
        </authorList>
    </citation>
    <scope>NUCLEOTIDE SEQUENCE</scope>
    <source>
        <strain evidence="2">JHB</strain>
    </source>
</reference>
<dbReference type="EC" id="2.7.7.65" evidence="2"/>
<sequence length="352" mass="39866">MLRLLIQGECISSLELTINKNDPSIDASILVVGNKQFITTFVKRTFYIRSSTVEVSLELDDVIQHIKTRQPAILILQATQVASLQLCRQIKEQKLLGWIYCILINDLPEIAITTMGLDPNWELRECAQALENGADAYLRISSISNQDSAIAVAENRLLKAQIQAGLRGVRLYREAMHTNDFLSRVALVDPLTELSNRRAMEWELPQQVKNAFSQSTPLSLIILDVDYFKSINDNYGHPVGDRALKLLANRLKHNLRIQDSLFRYGGEEFVIILSHTDCEEARAVAKRVRHMISDQPFDIDRRLVLPITISLGVASLKHTDDHRGESLLRSADHNLRIAKSNGRNQVYCCCNH</sequence>
<keyword evidence="2" id="KW-0808">Transferase</keyword>
<reference evidence="2" key="1">
    <citation type="journal article" date="2017" name="Proc. Natl. Acad. Sci. U.S.A.">
        <title>Comparative genomics uncovers the prolific and distinctive metabolic potential of the cyanobacterial genus Moorea.</title>
        <authorList>
            <person name="Leao T."/>
            <person name="Castelao G."/>
            <person name="Korobeynikov A."/>
            <person name="Monroe E.A."/>
            <person name="Podell S."/>
            <person name="Glukhov E."/>
            <person name="Allen E.E."/>
            <person name="Gerwick W.H."/>
            <person name="Gerwick L."/>
        </authorList>
    </citation>
    <scope>NUCLEOTIDE SEQUENCE</scope>
    <source>
        <strain evidence="2">JHB</strain>
    </source>
</reference>